<organism evidence="2 3">
    <name type="scientific">Herbiconiux moechotypicola</name>
    <dbReference type="NCBI Taxonomy" id="637393"/>
    <lineage>
        <taxon>Bacteria</taxon>
        <taxon>Bacillati</taxon>
        <taxon>Actinomycetota</taxon>
        <taxon>Actinomycetes</taxon>
        <taxon>Micrococcales</taxon>
        <taxon>Microbacteriaceae</taxon>
        <taxon>Herbiconiux</taxon>
    </lineage>
</organism>
<sequence length="133" mass="14566">MPGIWEADTSTFPEALAPGAEWPTDPPGNMTDEDVANEDGMSAMIASTYWLCTWERAYLDAFEKQDIEGQHAALEQIDKFPELPAVQAHFPDAHLWLESVVGPVRAGEGPSTIEEDFHGLTCNSLSDFNGANQ</sequence>
<dbReference type="EMBL" id="BAAAQY010000004">
    <property type="protein sequence ID" value="GAA2230933.1"/>
    <property type="molecule type" value="Genomic_DNA"/>
</dbReference>
<reference evidence="2 3" key="1">
    <citation type="journal article" date="2019" name="Int. J. Syst. Evol. Microbiol.">
        <title>The Global Catalogue of Microorganisms (GCM) 10K type strain sequencing project: providing services to taxonomists for standard genome sequencing and annotation.</title>
        <authorList>
            <consortium name="The Broad Institute Genomics Platform"/>
            <consortium name="The Broad Institute Genome Sequencing Center for Infectious Disease"/>
            <person name="Wu L."/>
            <person name="Ma J."/>
        </authorList>
    </citation>
    <scope>NUCLEOTIDE SEQUENCE [LARGE SCALE GENOMIC DNA]</scope>
    <source>
        <strain evidence="2 3">JCM 16117</strain>
    </source>
</reference>
<feature type="region of interest" description="Disordered" evidence="1">
    <location>
        <begin position="1"/>
        <end position="34"/>
    </location>
</feature>
<comment type="caution">
    <text evidence="2">The sequence shown here is derived from an EMBL/GenBank/DDBJ whole genome shotgun (WGS) entry which is preliminary data.</text>
</comment>
<proteinExistence type="predicted"/>
<dbReference type="Proteomes" id="UP001500929">
    <property type="component" value="Unassembled WGS sequence"/>
</dbReference>
<evidence type="ECO:0000256" key="1">
    <source>
        <dbReference type="SAM" id="MobiDB-lite"/>
    </source>
</evidence>
<evidence type="ECO:0000313" key="2">
    <source>
        <dbReference type="EMBL" id="GAA2230933.1"/>
    </source>
</evidence>
<name>A0ABN3DGY1_9MICO</name>
<keyword evidence="3" id="KW-1185">Reference proteome</keyword>
<gene>
    <name evidence="2" type="ORF">GCM10009851_14670</name>
</gene>
<evidence type="ECO:0000313" key="3">
    <source>
        <dbReference type="Proteomes" id="UP001500929"/>
    </source>
</evidence>
<protein>
    <submittedName>
        <fullName evidence="2">Uncharacterized protein</fullName>
    </submittedName>
</protein>
<accession>A0ABN3DGY1</accession>